<name>A0A1T1GUE9_9GAMM</name>
<evidence type="ECO:0000313" key="3">
    <source>
        <dbReference type="Proteomes" id="UP000191160"/>
    </source>
</evidence>
<feature type="domain" description="ImpA N-terminal" evidence="1">
    <location>
        <begin position="9"/>
        <end position="130"/>
    </location>
</feature>
<sequence>MSLELDALLQPITEDLPCGSDFSFSNDFHAIKKAKTQDDPLLDQGDWIAEPKQADWGFVHQKSSDLLREQTKDIRLYGWLLEAWTHIHGFEGIAKGIELTQKSLQDFWLQLHPEIEDDDLDQRLGLLQGIINQIPTLIKSVSIVHGAAAYSLSDYDRLLHVQNQRRKSNHEDDDQEESFNGMEQFEHALFNTSKSIQYLYYQQFLDILNHWENLKTTLDDLMGLDAPSFAGIDSQIEMIHLSLKKIYKADAFINTSSAEQVQSNSPIESQTLPTVNSVQNDMQIIQQQHTQQFKPQVQNHLENREQAMKVLQDIADYFQVNEPHSPVSYMLQKTIKWSQMPLHEWLTHVIKDENPLEAVQEMLGVQQQSNESNSDW</sequence>
<gene>
    <name evidence="2" type="ORF">B1202_11680</name>
</gene>
<dbReference type="PANTHER" id="PTHR37951">
    <property type="entry name" value="CYTOPLASMIC PROTEIN-RELATED"/>
    <property type="match status" value="1"/>
</dbReference>
<evidence type="ECO:0000313" key="2">
    <source>
        <dbReference type="EMBL" id="OOV81213.1"/>
    </source>
</evidence>
<accession>A0A1T1GUE9</accession>
<protein>
    <submittedName>
        <fullName evidence="2">Type VI secretion protein</fullName>
    </submittedName>
</protein>
<keyword evidence="3" id="KW-1185">Reference proteome</keyword>
<dbReference type="Proteomes" id="UP000191160">
    <property type="component" value="Unassembled WGS sequence"/>
</dbReference>
<evidence type="ECO:0000259" key="1">
    <source>
        <dbReference type="Pfam" id="PF06812"/>
    </source>
</evidence>
<proteinExistence type="predicted"/>
<organism evidence="2 3">
    <name type="scientific">Acinetobacter amyesii</name>
    <dbReference type="NCBI Taxonomy" id="2942470"/>
    <lineage>
        <taxon>Bacteria</taxon>
        <taxon>Pseudomonadati</taxon>
        <taxon>Pseudomonadota</taxon>
        <taxon>Gammaproteobacteria</taxon>
        <taxon>Moraxellales</taxon>
        <taxon>Moraxellaceae</taxon>
        <taxon>Acinetobacter</taxon>
    </lineage>
</organism>
<dbReference type="InterPro" id="IPR010657">
    <property type="entry name" value="ImpA_N"/>
</dbReference>
<dbReference type="Pfam" id="PF06812">
    <property type="entry name" value="ImpA_N"/>
    <property type="match status" value="1"/>
</dbReference>
<comment type="caution">
    <text evidence="2">The sequence shown here is derived from an EMBL/GenBank/DDBJ whole genome shotgun (WGS) entry which is preliminary data.</text>
</comment>
<dbReference type="NCBIfam" id="TIGR03363">
    <property type="entry name" value="VI_chp_8"/>
    <property type="match status" value="1"/>
</dbReference>
<dbReference type="AlphaFoldDB" id="A0A1T1GUE9"/>
<dbReference type="InterPro" id="IPR017740">
    <property type="entry name" value="TssA-like"/>
</dbReference>
<dbReference type="RefSeq" id="WP_078190776.1">
    <property type="nucleotide sequence ID" value="NZ_JAMCOZ010000009.1"/>
</dbReference>
<dbReference type="PANTHER" id="PTHR37951:SF1">
    <property type="entry name" value="TYPE VI SECRETION SYSTEM COMPONENT TSSA1"/>
    <property type="match status" value="1"/>
</dbReference>
<reference evidence="2 3" key="1">
    <citation type="submission" date="2017-02" db="EMBL/GenBank/DDBJ databases">
        <title>Acinetobacter sp. ANC 4945, whole genome shotgun sequencing project.</title>
        <authorList>
            <person name="Radolfova-Krizova L."/>
            <person name="Al Atrouni A."/>
            <person name="Nemec A."/>
        </authorList>
    </citation>
    <scope>NUCLEOTIDE SEQUENCE [LARGE SCALE GENOMIC DNA]</scope>
    <source>
        <strain evidence="2 3">ANC 4945</strain>
    </source>
</reference>
<dbReference type="EMBL" id="MVKX01000007">
    <property type="protein sequence ID" value="OOV81213.1"/>
    <property type="molecule type" value="Genomic_DNA"/>
</dbReference>